<sequence length="188" mass="21280">MNVQIIENLIPKSLADKIEQAFLHDDTEWNLAAGCGGYREMQVKDAHNIKDTPQMYHSLVSDNKPKTQLTSLAMCVLFFLEDKTGIFPQYISRVKANLLFPLFDNPTQLHPPHIDTENPKSLTLVYYVLDSDGPTRLFDSDGNVTHTIEPKKGTGVLFPSTLIHSSSCPIHNQKRIVINYVFEPKQLD</sequence>
<reference evidence="2" key="1">
    <citation type="submission" date="2020-04" db="EMBL/GenBank/DDBJ databases">
        <authorList>
            <person name="Chiriac C."/>
            <person name="Salcher M."/>
            <person name="Ghai R."/>
            <person name="Kavagutti S V."/>
        </authorList>
    </citation>
    <scope>NUCLEOTIDE SEQUENCE</scope>
</reference>
<evidence type="ECO:0000313" key="3">
    <source>
        <dbReference type="EMBL" id="CAB5208836.1"/>
    </source>
</evidence>
<keyword evidence="2" id="KW-0560">Oxidoreductase</keyword>
<keyword evidence="2" id="KW-0223">Dioxygenase</keyword>
<dbReference type="InterPro" id="IPR044862">
    <property type="entry name" value="Pro_4_hyd_alph_FE2OG_OXY"/>
</dbReference>
<proteinExistence type="predicted"/>
<dbReference type="EMBL" id="LR798231">
    <property type="protein sequence ID" value="CAB5208836.1"/>
    <property type="molecule type" value="Genomic_DNA"/>
</dbReference>
<evidence type="ECO:0000259" key="1">
    <source>
        <dbReference type="Pfam" id="PF13640"/>
    </source>
</evidence>
<name>A0A6J5KVI5_9CAUD</name>
<gene>
    <name evidence="3" type="ORF">UFOVP181_207</name>
    <name evidence="2" type="ORF">UFOVP57_432</name>
</gene>
<accession>A0A6J5KVI5</accession>
<dbReference type="Pfam" id="PF13640">
    <property type="entry name" value="2OG-FeII_Oxy_3"/>
    <property type="match status" value="1"/>
</dbReference>
<dbReference type="GO" id="GO:0051213">
    <property type="term" value="F:dioxygenase activity"/>
    <property type="evidence" value="ECO:0007669"/>
    <property type="project" value="UniProtKB-KW"/>
</dbReference>
<dbReference type="EMBL" id="LR796187">
    <property type="protein sequence ID" value="CAB4126031.1"/>
    <property type="molecule type" value="Genomic_DNA"/>
</dbReference>
<organism evidence="2">
    <name type="scientific">uncultured Caudovirales phage</name>
    <dbReference type="NCBI Taxonomy" id="2100421"/>
    <lineage>
        <taxon>Viruses</taxon>
        <taxon>Duplodnaviria</taxon>
        <taxon>Heunggongvirae</taxon>
        <taxon>Uroviricota</taxon>
        <taxon>Caudoviricetes</taxon>
        <taxon>Peduoviridae</taxon>
        <taxon>Maltschvirus</taxon>
        <taxon>Maltschvirus maltsch</taxon>
    </lineage>
</organism>
<dbReference type="Gene3D" id="2.60.120.620">
    <property type="entry name" value="q2cbj1_9rhob like domain"/>
    <property type="match status" value="1"/>
</dbReference>
<evidence type="ECO:0000313" key="2">
    <source>
        <dbReference type="EMBL" id="CAB4126031.1"/>
    </source>
</evidence>
<feature type="domain" description="Prolyl 4-hydroxylase alpha subunit Fe(2+) 2OG dioxygenase" evidence="1">
    <location>
        <begin position="111"/>
        <end position="180"/>
    </location>
</feature>
<protein>
    <submittedName>
        <fullName evidence="2">Oxoglutarate/iron-dependent dioxygenase</fullName>
    </submittedName>
</protein>